<dbReference type="GO" id="GO:0050908">
    <property type="term" value="P:detection of light stimulus involved in visual perception"/>
    <property type="evidence" value="ECO:0007669"/>
    <property type="project" value="EnsemblMetazoa"/>
</dbReference>
<dbReference type="Gene3D" id="1.20.1250.20">
    <property type="entry name" value="MFS general substrate transporter like domains"/>
    <property type="match status" value="1"/>
</dbReference>
<reference evidence="8" key="1">
    <citation type="journal article" date="2013" name="Genome Res.">
        <title>A second-generation assembly of the Drosophila simulans genome provides new insights into patterns of lineage-specific divergence.</title>
        <authorList>
            <person name="Hu T.T."/>
            <person name="Eisen M.B."/>
            <person name="Thornton K.R."/>
            <person name="Andolfatto P."/>
        </authorList>
    </citation>
    <scope>NUCLEOTIDE SEQUENCE [LARGE SCALE GENOMIC DNA]</scope>
    <source>
        <strain evidence="8">W501</strain>
    </source>
</reference>
<keyword evidence="3 6" id="KW-1133">Transmembrane helix</keyword>
<feature type="transmembrane region" description="Helical" evidence="6">
    <location>
        <begin position="265"/>
        <end position="287"/>
    </location>
</feature>
<feature type="transmembrane region" description="Helical" evidence="6">
    <location>
        <begin position="176"/>
        <end position="195"/>
    </location>
</feature>
<evidence type="ECO:0000313" key="8">
    <source>
        <dbReference type="EMBL" id="KMY91196.1"/>
    </source>
</evidence>
<dbReference type="GO" id="GO:1905131">
    <property type="term" value="F:carcinine transmembrane transporter activity"/>
    <property type="evidence" value="ECO:0007669"/>
    <property type="project" value="EnsemblMetazoa"/>
</dbReference>
<feature type="transmembrane region" description="Helical" evidence="6">
    <location>
        <begin position="237"/>
        <end position="258"/>
    </location>
</feature>
<evidence type="ECO:0000256" key="1">
    <source>
        <dbReference type="ARBA" id="ARBA00004141"/>
    </source>
</evidence>
<dbReference type="SUPFAM" id="SSF103473">
    <property type="entry name" value="MFS general substrate transporter"/>
    <property type="match status" value="1"/>
</dbReference>
<feature type="transmembrane region" description="Helical" evidence="6">
    <location>
        <begin position="385"/>
        <end position="402"/>
    </location>
</feature>
<evidence type="ECO:0000256" key="3">
    <source>
        <dbReference type="ARBA" id="ARBA00022989"/>
    </source>
</evidence>
<feature type="transmembrane region" description="Helical" evidence="6">
    <location>
        <begin position="442"/>
        <end position="461"/>
    </location>
</feature>
<dbReference type="AlphaFoldDB" id="A0A0J9R5B2"/>
<dbReference type="CDD" id="cd17317">
    <property type="entry name" value="MFS_SLC22"/>
    <property type="match status" value="1"/>
</dbReference>
<dbReference type="InterPro" id="IPR020846">
    <property type="entry name" value="MFS_dom"/>
</dbReference>
<dbReference type="OrthoDB" id="2544694at2759"/>
<proteinExistence type="predicted"/>
<comment type="subcellular location">
    <subcellularLocation>
        <location evidence="1">Membrane</location>
        <topology evidence="1">Multi-pass membrane protein</topology>
    </subcellularLocation>
</comment>
<dbReference type="InterPro" id="IPR036259">
    <property type="entry name" value="MFS_trans_sf"/>
</dbReference>
<evidence type="ECO:0000256" key="2">
    <source>
        <dbReference type="ARBA" id="ARBA00022692"/>
    </source>
</evidence>
<dbReference type="Proteomes" id="UP000035880">
    <property type="component" value="Chromosome 2L"/>
</dbReference>
<keyword evidence="2 6" id="KW-0812">Transmembrane</keyword>
<dbReference type="Bgee" id="FBgn0193107">
    <property type="expression patterns" value="Expressed in embryo and 3 other cell types or tissues"/>
</dbReference>
<evidence type="ECO:0000259" key="7">
    <source>
        <dbReference type="PROSITE" id="PS50850"/>
    </source>
</evidence>
<feature type="transmembrane region" description="Helical" evidence="6">
    <location>
        <begin position="531"/>
        <end position="550"/>
    </location>
</feature>
<dbReference type="EMBL" id="CM002910">
    <property type="protein sequence ID" value="KMY91196.1"/>
    <property type="molecule type" value="Genomic_DNA"/>
</dbReference>
<feature type="domain" description="Major facilitator superfamily (MFS) profile" evidence="7">
    <location>
        <begin position="118"/>
        <end position="555"/>
    </location>
</feature>
<feature type="transmembrane region" description="Helical" evidence="6">
    <location>
        <begin position="473"/>
        <end position="491"/>
    </location>
</feature>
<dbReference type="KEGG" id="dsi:Dsimw501_GD21684"/>
<protein>
    <recommendedName>
        <fullName evidence="7">Major facilitator superfamily (MFS) profile domain-containing protein</fullName>
    </recommendedName>
</protein>
<evidence type="ECO:0000256" key="4">
    <source>
        <dbReference type="ARBA" id="ARBA00023136"/>
    </source>
</evidence>
<keyword evidence="4 6" id="KW-0472">Membrane</keyword>
<dbReference type="GO" id="GO:0043679">
    <property type="term" value="C:axon terminus"/>
    <property type="evidence" value="ECO:0007669"/>
    <property type="project" value="EnsemblMetazoa"/>
</dbReference>
<sequence>MSDIEDNDGDEYDELSELRQRHKPESQPSVDEAFDLDDLLPTIGEFGKYQKLLVFGICLPACIPCGFCAFNQLFMADTPDDYWCRIPELLDMPLEQRKSLSIPKELDNDELVYSKCYTYGVNWTQLLESGEEDDLTTMEPNASWPLIKCPQGWEYNKSVVWSSIVIDFDLVCDRDIYPTIGLAALNTGGPVGVYLFGLLNDRGGRRLSYFVCLATLLAGSLMTSLSKDFWTWAGSRVIVGLTIPAVYQIPFIISLELVGENYRSFVTVMTCTFYTSGIMLLSGVTYLERDWVRLSYITSLPFYAYFLYMFVMPESPRWLLMRGRLEEALKILERMAKVNGREFPEAVHLKLEAQIRRDKLKKQKKKMANVGLADLCRTPNMRLKTILITLSWFANETVYLGLSYYGPALGTNQYVSFFLSAVVELPSYLCCWYFMDTWGRRWPLSLSMILGGVACVITVMLPDDAVDETLVLYLVSKALLSASFLIIYPFAGELYPTQVRGIGIGASSYIGGLGLIGIPFITYLGKDNLKLPLVIMGFLSMLGGMTGLRLPETLHHRLPQTIEEGEEFGKNWQLKDCCRCAQKPEILSQPASYENLDVLAGSSTNASEVELELRDSRRVREPAPRIDERTPLDTTASGSGRPVHRPSMKRLVRQMSVMDTQRTHDGTMQLTHWI</sequence>
<dbReference type="GO" id="GO:0005326">
    <property type="term" value="F:neurotransmitter transmembrane transporter activity"/>
    <property type="evidence" value="ECO:0007669"/>
    <property type="project" value="EnsemblMetazoa"/>
</dbReference>
<dbReference type="FunFam" id="1.20.1250.20:FF:000654">
    <property type="entry name" value="Carcinine transporter"/>
    <property type="match status" value="1"/>
</dbReference>
<dbReference type="PROSITE" id="PS50850">
    <property type="entry name" value="MFS"/>
    <property type="match status" value="1"/>
</dbReference>
<dbReference type="GO" id="GO:0016020">
    <property type="term" value="C:membrane"/>
    <property type="evidence" value="ECO:0007669"/>
    <property type="project" value="UniProtKB-SubCell"/>
</dbReference>
<evidence type="ECO:0000256" key="5">
    <source>
        <dbReference type="SAM" id="MobiDB-lite"/>
    </source>
</evidence>
<dbReference type="PANTHER" id="PTHR24064">
    <property type="entry name" value="SOLUTE CARRIER FAMILY 22 MEMBER"/>
    <property type="match status" value="1"/>
</dbReference>
<feature type="transmembrane region" description="Helical" evidence="6">
    <location>
        <begin position="293"/>
        <end position="312"/>
    </location>
</feature>
<evidence type="ECO:0000256" key="6">
    <source>
        <dbReference type="SAM" id="Phobius"/>
    </source>
</evidence>
<reference evidence="8" key="3">
    <citation type="submission" date="2015-04" db="EMBL/GenBank/DDBJ databases">
        <authorList>
            <consortium name="FlyBase"/>
        </authorList>
    </citation>
    <scope>NUCLEOTIDE SEQUENCE</scope>
    <source>
        <strain evidence="8">W501</strain>
    </source>
</reference>
<feature type="transmembrane region" description="Helical" evidence="6">
    <location>
        <begin position="414"/>
        <end position="435"/>
    </location>
</feature>
<dbReference type="GO" id="GO:0046956">
    <property type="term" value="P:positive phototaxis"/>
    <property type="evidence" value="ECO:0007669"/>
    <property type="project" value="EnsemblMetazoa"/>
</dbReference>
<feature type="compositionally biased region" description="Basic and acidic residues" evidence="5">
    <location>
        <begin position="614"/>
        <end position="631"/>
    </location>
</feature>
<feature type="transmembrane region" description="Helical" evidence="6">
    <location>
        <begin position="503"/>
        <end position="525"/>
    </location>
</feature>
<dbReference type="GO" id="GO:0001504">
    <property type="term" value="P:neurotransmitter uptake"/>
    <property type="evidence" value="ECO:0007669"/>
    <property type="project" value="EnsemblMetazoa"/>
</dbReference>
<dbReference type="InterPro" id="IPR005828">
    <property type="entry name" value="MFS_sugar_transport-like"/>
</dbReference>
<organism evidence="8">
    <name type="scientific">Drosophila simulans</name>
    <name type="common">Fruit fly</name>
    <dbReference type="NCBI Taxonomy" id="7240"/>
    <lineage>
        <taxon>Eukaryota</taxon>
        <taxon>Metazoa</taxon>
        <taxon>Ecdysozoa</taxon>
        <taxon>Arthropoda</taxon>
        <taxon>Hexapoda</taxon>
        <taxon>Insecta</taxon>
        <taxon>Pterygota</taxon>
        <taxon>Neoptera</taxon>
        <taxon>Endopterygota</taxon>
        <taxon>Diptera</taxon>
        <taxon>Brachycera</taxon>
        <taxon>Muscomorpha</taxon>
        <taxon>Ephydroidea</taxon>
        <taxon>Drosophilidae</taxon>
        <taxon>Drosophila</taxon>
        <taxon>Sophophora</taxon>
    </lineage>
</organism>
<name>A0A0J9R5B2_DROSI</name>
<feature type="region of interest" description="Disordered" evidence="5">
    <location>
        <begin position="614"/>
        <end position="645"/>
    </location>
</feature>
<accession>A0A0J9R5B2</accession>
<dbReference type="GO" id="GO:1905130">
    <property type="term" value="P:carcinine import across plasma membrane"/>
    <property type="evidence" value="ECO:0007669"/>
    <property type="project" value="EnsemblMetazoa"/>
</dbReference>
<gene>
    <name evidence="8" type="primary">Dsim\GD21684</name>
    <name evidence="8" type="ORF">Dsimw501_GD21684</name>
</gene>
<feature type="transmembrane region" description="Helical" evidence="6">
    <location>
        <begin position="207"/>
        <end position="225"/>
    </location>
</feature>
<reference evidence="8" key="2">
    <citation type="submission" date="2014-06" db="EMBL/GenBank/DDBJ databases">
        <authorList>
            <person name="Hu T."/>
            <person name="Eisen M.B."/>
            <person name="Thornton K.R."/>
            <person name="Andolfatto P."/>
        </authorList>
    </citation>
    <scope>NUCLEOTIDE SEQUENCE</scope>
    <source>
        <strain evidence="8">W501</strain>
    </source>
</reference>
<dbReference type="Pfam" id="PF00083">
    <property type="entry name" value="Sugar_tr"/>
    <property type="match status" value="1"/>
</dbReference>